<feature type="transmembrane region" description="Helical" evidence="5">
    <location>
        <begin position="496"/>
        <end position="519"/>
    </location>
</feature>
<dbReference type="CDD" id="cd17323">
    <property type="entry name" value="MFS_Tpo1_MDR_like"/>
    <property type="match status" value="1"/>
</dbReference>
<sequence length="597" mass="65165">MAEVSGEIVPISNTQPAAAYAADDEKTTPAAQSFQTPTSRTSISLWRLVFGYTIISPAVLTHVYEGKGRDDDPFVVDYLLDDPVNPYNWPTWRRWMSVCIIGFGTLAVAVCTSSYLSALPQLQSQFHASEEVITLGLSFFILGFSVGPLLWGPLSEEYGRQPLYFGTYAMMAVFNIGATVSNSIGALIVLRFFAGAFGSSPLVVAGGVIADMFEPRLRGLGIAAWSACAFTGPAVGPIVAGFIAQFAGWRWTLGFVTIFAGSMWVIGTLTIPETYSPVILQRRARKLAKMTGRAHISVYEKKAGHRLSASKKARQVLFRPWSLLIHEPIVLMISLYMAILYATMFLLLGAFPVVFEEKRGWSQGISGLPFIGMVVGLVSGAIHMMFDNKRYLKAIQKPDNDVPEARLFPALIGAVTAPIGMFIFAWTNGPDIHWIVCIVGIAIYCHGSIVVQLASINYLIDSYTIFAASVLAINGLLRAVLAAAFPLFTTQMYHNIGIHLASSIPALLALACAPAPFIFRRYGKQIRLKCRYAAQAYEYGLIQRNAQRGKHIKLVPSRIGTILRRINQGTTPVLGGFETGLALTAAHRNRCVTSMST</sequence>
<dbReference type="AlphaFoldDB" id="A0AAN6DY75"/>
<organism evidence="7 8">
    <name type="scientific">Exophiala viscosa</name>
    <dbReference type="NCBI Taxonomy" id="2486360"/>
    <lineage>
        <taxon>Eukaryota</taxon>
        <taxon>Fungi</taxon>
        <taxon>Dikarya</taxon>
        <taxon>Ascomycota</taxon>
        <taxon>Pezizomycotina</taxon>
        <taxon>Eurotiomycetes</taxon>
        <taxon>Chaetothyriomycetidae</taxon>
        <taxon>Chaetothyriales</taxon>
        <taxon>Herpotrichiellaceae</taxon>
        <taxon>Exophiala</taxon>
    </lineage>
</organism>
<evidence type="ECO:0000256" key="5">
    <source>
        <dbReference type="SAM" id="Phobius"/>
    </source>
</evidence>
<feature type="transmembrane region" description="Helical" evidence="5">
    <location>
        <begin position="95"/>
        <end position="116"/>
    </location>
</feature>
<dbReference type="GO" id="GO:0005886">
    <property type="term" value="C:plasma membrane"/>
    <property type="evidence" value="ECO:0007669"/>
    <property type="project" value="TreeGrafter"/>
</dbReference>
<dbReference type="InterPro" id="IPR020846">
    <property type="entry name" value="MFS_dom"/>
</dbReference>
<evidence type="ECO:0000256" key="3">
    <source>
        <dbReference type="ARBA" id="ARBA00022989"/>
    </source>
</evidence>
<dbReference type="PANTHER" id="PTHR23502">
    <property type="entry name" value="MAJOR FACILITATOR SUPERFAMILY"/>
    <property type="match status" value="1"/>
</dbReference>
<feature type="domain" description="Major facilitator superfamily (MFS) profile" evidence="6">
    <location>
        <begin position="97"/>
        <end position="524"/>
    </location>
</feature>
<keyword evidence="3 5" id="KW-1133">Transmembrane helix</keyword>
<protein>
    <submittedName>
        <fullName evidence="7">MFS multidrug transporter</fullName>
    </submittedName>
</protein>
<dbReference type="FunFam" id="1.20.1250.20:FF:000011">
    <property type="entry name" value="MFS multidrug transporter, putative"/>
    <property type="match status" value="1"/>
</dbReference>
<proteinExistence type="predicted"/>
<name>A0AAN6DY75_9EURO</name>
<gene>
    <name evidence="7" type="ORF">EDD36DRAFT_254225</name>
</gene>
<feature type="transmembrane region" description="Helical" evidence="5">
    <location>
        <begin position="407"/>
        <end position="426"/>
    </location>
</feature>
<evidence type="ECO:0000313" key="7">
    <source>
        <dbReference type="EMBL" id="KAI1613070.1"/>
    </source>
</evidence>
<dbReference type="SUPFAM" id="SSF103473">
    <property type="entry name" value="MFS general substrate transporter"/>
    <property type="match status" value="1"/>
</dbReference>
<evidence type="ECO:0000259" key="6">
    <source>
        <dbReference type="PROSITE" id="PS50850"/>
    </source>
</evidence>
<dbReference type="GO" id="GO:0022857">
    <property type="term" value="F:transmembrane transporter activity"/>
    <property type="evidence" value="ECO:0007669"/>
    <property type="project" value="InterPro"/>
</dbReference>
<comment type="caution">
    <text evidence="7">The sequence shown here is derived from an EMBL/GenBank/DDBJ whole genome shotgun (WGS) entry which is preliminary data.</text>
</comment>
<feature type="transmembrane region" description="Helical" evidence="5">
    <location>
        <begin position="432"/>
        <end position="451"/>
    </location>
</feature>
<keyword evidence="8" id="KW-1185">Reference proteome</keyword>
<feature type="transmembrane region" description="Helical" evidence="5">
    <location>
        <begin position="186"/>
        <end position="210"/>
    </location>
</feature>
<reference evidence="7" key="1">
    <citation type="journal article" date="2022" name="bioRxiv">
        <title>Deciphering the potential niche of two novel black yeast fungi from a biological soil crust based on their genomes, phenotypes, and melanin regulation.</title>
        <authorList>
            <consortium name="DOE Joint Genome Institute"/>
            <person name="Carr E.C."/>
            <person name="Barton Q."/>
            <person name="Grambo S."/>
            <person name="Sullivan M."/>
            <person name="Renfro C.M."/>
            <person name="Kuo A."/>
            <person name="Pangilinan J."/>
            <person name="Lipzen A."/>
            <person name="Keymanesh K."/>
            <person name="Savage E."/>
            <person name="Barry K."/>
            <person name="Grigoriev I.V."/>
            <person name="Riekhof W.R."/>
            <person name="Harris S.S."/>
        </authorList>
    </citation>
    <scope>NUCLEOTIDE SEQUENCE</scope>
    <source>
        <strain evidence="7">JF 03-4F</strain>
    </source>
</reference>
<dbReference type="PANTHER" id="PTHR23502:SF158">
    <property type="entry name" value="MULTIDRUG TRANSPORTER, PUTATIVE (AFU_ORTHOLOGUE AFUA_3G01890)-RELATED"/>
    <property type="match status" value="1"/>
</dbReference>
<dbReference type="InterPro" id="IPR011701">
    <property type="entry name" value="MFS"/>
</dbReference>
<feature type="transmembrane region" description="Helical" evidence="5">
    <location>
        <begin position="222"/>
        <end position="247"/>
    </location>
</feature>
<keyword evidence="2 5" id="KW-0812">Transmembrane</keyword>
<feature type="transmembrane region" description="Helical" evidence="5">
    <location>
        <begin position="132"/>
        <end position="151"/>
    </location>
</feature>
<keyword evidence="4 5" id="KW-0472">Membrane</keyword>
<dbReference type="InterPro" id="IPR036259">
    <property type="entry name" value="MFS_trans_sf"/>
</dbReference>
<evidence type="ECO:0000256" key="1">
    <source>
        <dbReference type="ARBA" id="ARBA00004141"/>
    </source>
</evidence>
<feature type="transmembrane region" description="Helical" evidence="5">
    <location>
        <begin position="163"/>
        <end position="180"/>
    </location>
</feature>
<dbReference type="PROSITE" id="PS50850">
    <property type="entry name" value="MFS"/>
    <property type="match status" value="1"/>
</dbReference>
<feature type="transmembrane region" description="Helical" evidence="5">
    <location>
        <begin position="367"/>
        <end position="386"/>
    </location>
</feature>
<comment type="subcellular location">
    <subcellularLocation>
        <location evidence="1">Membrane</location>
        <topology evidence="1">Multi-pass membrane protein</topology>
    </subcellularLocation>
</comment>
<dbReference type="EMBL" id="MU404354">
    <property type="protein sequence ID" value="KAI1613070.1"/>
    <property type="molecule type" value="Genomic_DNA"/>
</dbReference>
<evidence type="ECO:0000256" key="2">
    <source>
        <dbReference type="ARBA" id="ARBA00022692"/>
    </source>
</evidence>
<feature type="transmembrane region" description="Helical" evidence="5">
    <location>
        <begin position="253"/>
        <end position="280"/>
    </location>
</feature>
<feature type="transmembrane region" description="Helical" evidence="5">
    <location>
        <begin position="463"/>
        <end position="484"/>
    </location>
</feature>
<evidence type="ECO:0000256" key="4">
    <source>
        <dbReference type="ARBA" id="ARBA00023136"/>
    </source>
</evidence>
<feature type="transmembrane region" description="Helical" evidence="5">
    <location>
        <begin position="329"/>
        <end position="355"/>
    </location>
</feature>
<dbReference type="Gene3D" id="1.20.1250.20">
    <property type="entry name" value="MFS general substrate transporter like domains"/>
    <property type="match status" value="1"/>
</dbReference>
<dbReference type="Proteomes" id="UP001203852">
    <property type="component" value="Unassembled WGS sequence"/>
</dbReference>
<dbReference type="Pfam" id="PF07690">
    <property type="entry name" value="MFS_1"/>
    <property type="match status" value="1"/>
</dbReference>
<accession>A0AAN6DY75</accession>
<evidence type="ECO:0000313" key="8">
    <source>
        <dbReference type="Proteomes" id="UP001203852"/>
    </source>
</evidence>